<sequence length="147" mass="16047">MHRVAGRAREGRSGQGRGGTRQGFPHPAILRNSGYTWDAGIFCRRTIVTINSTVTIFPNLVFRGLFATETIDGVETALLSAQSATVLQFVPKGVEDVPAGFREFDLFLAADCLDRDVAVRFERIDDVGVQQRELGLVVGRIGFGHKG</sequence>
<feature type="region of interest" description="Disordered" evidence="1">
    <location>
        <begin position="1"/>
        <end position="27"/>
    </location>
</feature>
<reference evidence="2 3" key="2">
    <citation type="journal article" date="2013" name="PLoS ONE">
        <title>INDIGO - INtegrated Data Warehouse of MIcrobial GenOmes with Examples from the Red Sea Extremophiles.</title>
        <authorList>
            <person name="Alam I."/>
            <person name="Antunes A."/>
            <person name="Kamau A.A."/>
            <person name="Ba Alawi W."/>
            <person name="Kalkatawi M."/>
            <person name="Stingl U."/>
            <person name="Bajic V.B."/>
        </authorList>
    </citation>
    <scope>NUCLEOTIDE SEQUENCE [LARGE SCALE GENOMIC DNA]</scope>
    <source>
        <strain evidence="2 3">SARL4B</strain>
    </source>
</reference>
<gene>
    <name evidence="2" type="ORF">HLRTI_003176</name>
</gene>
<dbReference type="AlphaFoldDB" id="U2DYG0"/>
<evidence type="ECO:0000313" key="2">
    <source>
        <dbReference type="EMBL" id="ERJ04846.1"/>
    </source>
</evidence>
<evidence type="ECO:0000256" key="1">
    <source>
        <dbReference type="SAM" id="MobiDB-lite"/>
    </source>
</evidence>
<reference evidence="2 3" key="1">
    <citation type="journal article" date="2011" name="J. Bacteriol.">
        <title>Genome sequence of Halorhabdus tiamatea, the first archaeon isolated from a deep-sea anoxic brine lake.</title>
        <authorList>
            <person name="Antunes A."/>
            <person name="Alam I."/>
            <person name="Bajic V.B."/>
            <person name="Stingl U."/>
        </authorList>
    </citation>
    <scope>NUCLEOTIDE SEQUENCE [LARGE SCALE GENOMIC DNA]</scope>
    <source>
        <strain evidence="2 3">SARL4B</strain>
    </source>
</reference>
<organism evidence="2 3">
    <name type="scientific">Halorhabdus tiamatea SARL4B</name>
    <dbReference type="NCBI Taxonomy" id="1033806"/>
    <lineage>
        <taxon>Archaea</taxon>
        <taxon>Methanobacteriati</taxon>
        <taxon>Methanobacteriota</taxon>
        <taxon>Stenosarchaea group</taxon>
        <taxon>Halobacteria</taxon>
        <taxon>Halobacteriales</taxon>
        <taxon>Haloarculaceae</taxon>
        <taxon>Halorhabdus</taxon>
    </lineage>
</organism>
<protein>
    <submittedName>
        <fullName evidence="2">Uncharacterized protein</fullName>
    </submittedName>
</protein>
<name>U2DYG0_9EURY</name>
<comment type="caution">
    <text evidence="2">The sequence shown here is derived from an EMBL/GenBank/DDBJ whole genome shotgun (WGS) entry which is preliminary data.</text>
</comment>
<evidence type="ECO:0000313" key="3">
    <source>
        <dbReference type="Proteomes" id="UP000003861"/>
    </source>
</evidence>
<accession>U2DYG0</accession>
<dbReference type="Proteomes" id="UP000003861">
    <property type="component" value="Unassembled WGS sequence"/>
</dbReference>
<dbReference type="EMBL" id="AFNT02000053">
    <property type="protein sequence ID" value="ERJ04846.1"/>
    <property type="molecule type" value="Genomic_DNA"/>
</dbReference>
<proteinExistence type="predicted"/>